<gene>
    <name evidence="2" type="ORF">Plil01_001398000</name>
</gene>
<sequence length="476" mass="53455">MEALGYFSEDVTTSAQVENDQVAVDIAAPSKPNVVGEDIESMLLSLEIQELLSSDEHDKIMPMPQNVGKTASASGSPDDHHGKQSPPKKIDGRLKPYSTCKRRNRKRPKHELEYLRAKVVELQEELAALNKCEVGSPSAVKMEHQTTTGEGFLHLVDPQQTALVPGNFSSWKDIAYRQKHEVDKSIDENRKLRNRLLGQLQVARVLEAAIEQHQKKAQGLRTSRPFAMSLSDEQIFAQLNTILESQFVEVDKVLTTKGLSNVFHNLQGGIEFKREANGISFRHEEARLLPYSQQAFHSAIWNSLHCGLVVKDTTTQVLNTNRSNLIFRDNLMLPKAHRVSVTKKSAFQRYIKHDQVVFVWNSYVEIDGSVSVRIHEKGWSIASPFEFHRGVVQGANSSDNSVRGCMARMAIQLTPEVPEFKSEQEAQMHVGEMTDLIVGTYHHNFGLVHEVAERLLLSNRDAATIESSSTQGYIQV</sequence>
<dbReference type="Proteomes" id="UP001165083">
    <property type="component" value="Unassembled WGS sequence"/>
</dbReference>
<name>A0A9W6X6V9_9STRA</name>
<evidence type="ECO:0000313" key="3">
    <source>
        <dbReference type="Proteomes" id="UP001165083"/>
    </source>
</evidence>
<reference evidence="2" key="1">
    <citation type="submission" date="2023-04" db="EMBL/GenBank/DDBJ databases">
        <title>Phytophthora lilii NBRC 32176.</title>
        <authorList>
            <person name="Ichikawa N."/>
            <person name="Sato H."/>
            <person name="Tonouchi N."/>
        </authorList>
    </citation>
    <scope>NUCLEOTIDE SEQUENCE</scope>
    <source>
        <strain evidence="2">NBRC 32176</strain>
    </source>
</reference>
<dbReference type="OrthoDB" id="159479at2759"/>
<evidence type="ECO:0000313" key="2">
    <source>
        <dbReference type="EMBL" id="GMF32697.1"/>
    </source>
</evidence>
<proteinExistence type="predicted"/>
<keyword evidence="3" id="KW-1185">Reference proteome</keyword>
<feature type="region of interest" description="Disordered" evidence="1">
    <location>
        <begin position="59"/>
        <end position="96"/>
    </location>
</feature>
<evidence type="ECO:0000256" key="1">
    <source>
        <dbReference type="SAM" id="MobiDB-lite"/>
    </source>
</evidence>
<feature type="compositionally biased region" description="Basic and acidic residues" evidence="1">
    <location>
        <begin position="77"/>
        <end position="94"/>
    </location>
</feature>
<accession>A0A9W6X6V9</accession>
<dbReference type="EMBL" id="BSXW01001008">
    <property type="protein sequence ID" value="GMF32697.1"/>
    <property type="molecule type" value="Genomic_DNA"/>
</dbReference>
<comment type="caution">
    <text evidence="2">The sequence shown here is derived from an EMBL/GenBank/DDBJ whole genome shotgun (WGS) entry which is preliminary data.</text>
</comment>
<protein>
    <submittedName>
        <fullName evidence="2">Unnamed protein product</fullName>
    </submittedName>
</protein>
<dbReference type="PANTHER" id="PTHR35796">
    <property type="entry name" value="HYPOTHETICAL CYTOSOLIC PROTEIN"/>
    <property type="match status" value="1"/>
</dbReference>
<dbReference type="AlphaFoldDB" id="A0A9W6X6V9"/>
<dbReference type="PANTHER" id="PTHR35796:SF3">
    <property type="entry name" value="BHLH DOMAIN-CONTAINING PROTEIN"/>
    <property type="match status" value="1"/>
</dbReference>
<organism evidence="2 3">
    <name type="scientific">Phytophthora lilii</name>
    <dbReference type="NCBI Taxonomy" id="2077276"/>
    <lineage>
        <taxon>Eukaryota</taxon>
        <taxon>Sar</taxon>
        <taxon>Stramenopiles</taxon>
        <taxon>Oomycota</taxon>
        <taxon>Peronosporomycetes</taxon>
        <taxon>Peronosporales</taxon>
        <taxon>Peronosporaceae</taxon>
        <taxon>Phytophthora</taxon>
    </lineage>
</organism>